<dbReference type="Gene3D" id="1.20.1280.50">
    <property type="match status" value="1"/>
</dbReference>
<organism evidence="3 4">
    <name type="scientific">Tegillarca granosa</name>
    <name type="common">Malaysian cockle</name>
    <name type="synonym">Anadara granosa</name>
    <dbReference type="NCBI Taxonomy" id="220873"/>
    <lineage>
        <taxon>Eukaryota</taxon>
        <taxon>Metazoa</taxon>
        <taxon>Spiralia</taxon>
        <taxon>Lophotrochozoa</taxon>
        <taxon>Mollusca</taxon>
        <taxon>Bivalvia</taxon>
        <taxon>Autobranchia</taxon>
        <taxon>Pteriomorphia</taxon>
        <taxon>Arcoida</taxon>
        <taxon>Arcoidea</taxon>
        <taxon>Arcidae</taxon>
        <taxon>Tegillarca</taxon>
    </lineage>
</organism>
<feature type="domain" description="FBA" evidence="2">
    <location>
        <begin position="70"/>
        <end position="199"/>
    </location>
</feature>
<dbReference type="SUPFAM" id="SSF49785">
    <property type="entry name" value="Galactose-binding domain-like"/>
    <property type="match status" value="1"/>
</dbReference>
<dbReference type="PROSITE" id="PS50181">
    <property type="entry name" value="FBOX"/>
    <property type="match status" value="1"/>
</dbReference>
<dbReference type="SUPFAM" id="SSF81383">
    <property type="entry name" value="F-box domain"/>
    <property type="match status" value="1"/>
</dbReference>
<evidence type="ECO:0000313" key="3">
    <source>
        <dbReference type="EMBL" id="KAJ8308365.1"/>
    </source>
</evidence>
<feature type="domain" description="F-box" evidence="1">
    <location>
        <begin position="1"/>
        <end position="48"/>
    </location>
</feature>
<dbReference type="Pfam" id="PF12937">
    <property type="entry name" value="F-box-like"/>
    <property type="match status" value="1"/>
</dbReference>
<gene>
    <name evidence="3" type="ORF">KUTeg_013239</name>
</gene>
<dbReference type="PANTHER" id="PTHR12125">
    <property type="entry name" value="F-BOX ONLY PROTEIN 6-LIKE PROTEIN"/>
    <property type="match status" value="1"/>
</dbReference>
<dbReference type="PANTHER" id="PTHR12125:SF5">
    <property type="entry name" value="F-BOX DOMAIN-CONTAINING PROTEIN"/>
    <property type="match status" value="1"/>
</dbReference>
<dbReference type="Pfam" id="PF04300">
    <property type="entry name" value="FBA"/>
    <property type="match status" value="1"/>
</dbReference>
<dbReference type="InterPro" id="IPR007397">
    <property type="entry name" value="F-box-assoc_dom"/>
</dbReference>
<dbReference type="InterPro" id="IPR036047">
    <property type="entry name" value="F-box-like_dom_sf"/>
</dbReference>
<accession>A0ABQ9EX48</accession>
<dbReference type="InterPro" id="IPR039752">
    <property type="entry name" value="F-box_only"/>
</dbReference>
<dbReference type="PROSITE" id="PS51114">
    <property type="entry name" value="FBA"/>
    <property type="match status" value="1"/>
</dbReference>
<protein>
    <submittedName>
        <fullName evidence="3">Uncharacterized protein</fullName>
    </submittedName>
</protein>
<evidence type="ECO:0000259" key="2">
    <source>
        <dbReference type="PROSITE" id="PS51114"/>
    </source>
</evidence>
<reference evidence="3 4" key="1">
    <citation type="submission" date="2022-12" db="EMBL/GenBank/DDBJ databases">
        <title>Chromosome-level genome of Tegillarca granosa.</title>
        <authorList>
            <person name="Kim J."/>
        </authorList>
    </citation>
    <scope>NUCLEOTIDE SEQUENCE [LARGE SCALE GENOMIC DNA]</scope>
    <source>
        <strain evidence="3">Teg-2019</strain>
        <tissue evidence="3">Adductor muscle</tissue>
    </source>
</reference>
<evidence type="ECO:0000259" key="1">
    <source>
        <dbReference type="PROSITE" id="PS50181"/>
    </source>
</evidence>
<dbReference type="InterPro" id="IPR008979">
    <property type="entry name" value="Galactose-bd-like_sf"/>
</dbReference>
<dbReference type="Gene3D" id="2.60.120.260">
    <property type="entry name" value="Galactose-binding domain-like"/>
    <property type="match status" value="2"/>
</dbReference>
<keyword evidence="4" id="KW-1185">Reference proteome</keyword>
<dbReference type="EMBL" id="JARBDR010000657">
    <property type="protein sequence ID" value="KAJ8308365.1"/>
    <property type="molecule type" value="Genomic_DNA"/>
</dbReference>
<proteinExistence type="predicted"/>
<dbReference type="InterPro" id="IPR001810">
    <property type="entry name" value="F-box_dom"/>
</dbReference>
<evidence type="ECO:0000313" key="4">
    <source>
        <dbReference type="Proteomes" id="UP001217089"/>
    </source>
</evidence>
<name>A0ABQ9EX48_TEGGR</name>
<dbReference type="Proteomes" id="UP001217089">
    <property type="component" value="Unassembled WGS sequence"/>
</dbReference>
<comment type="caution">
    <text evidence="3">The sequence shown here is derived from an EMBL/GenBank/DDBJ whole genome shotgun (WGS) entry which is preliminary data.</text>
</comment>
<sequence length="199" mass="23329">MFPISDLPDEILISVLSWLPANDIIKNCALVNKRWNELTKQQKLWHDKCVCVGFYNPKYSSFRPVDFKRYYFINPYTKNLIKNPCGEELLKYWNVDQNGGDGFQYETTPVGTNPVRLYNEEVKGDIGCWATSYSWCTKHQLIDLLQEGCDAEVRHTFKSYPSGLRYILYKHRGKDTQFWAGYYGAKMTLSTLKFNFKNI</sequence>
<dbReference type="SMART" id="SM01198">
    <property type="entry name" value="FBA"/>
    <property type="match status" value="1"/>
</dbReference>
<dbReference type="SMART" id="SM00256">
    <property type="entry name" value="FBOX"/>
    <property type="match status" value="1"/>
</dbReference>